<sequence length="218" mass="24437">MLLATIGLMAVLNQDLEESRVPDSDPISSWLPVAPARPIQPLALQGVGGAVAATALQNRWTLLTLGFTHCVDSCPMALHTVWTLLQEQRLHHPHNRPLQVWFVSIDPQRDSLSRLQTFMQDYSLPVGGPTIEPLRGELPQLRRLSTLLGAKFHYPKWRDGAEYPVEHTPDIYLINPAGMLVARFPQPFSSSALLEGLQKHGWHASPYEDTPVKHNHQM</sequence>
<keyword evidence="2" id="KW-0479">Metal-binding</keyword>
<feature type="binding site" evidence="2">
    <location>
        <position position="70"/>
    </location>
    <ligand>
        <name>Cu cation</name>
        <dbReference type="ChEBI" id="CHEBI:23378"/>
    </ligand>
</feature>
<dbReference type="InterPro" id="IPR003782">
    <property type="entry name" value="SCO1/SenC"/>
</dbReference>
<evidence type="ECO:0000256" key="1">
    <source>
        <dbReference type="ARBA" id="ARBA00010996"/>
    </source>
</evidence>
<feature type="disulfide bond" description="Redox-active" evidence="3">
    <location>
        <begin position="70"/>
        <end position="74"/>
    </location>
</feature>
<evidence type="ECO:0000256" key="3">
    <source>
        <dbReference type="PIRSR" id="PIRSR603782-2"/>
    </source>
</evidence>
<dbReference type="Pfam" id="PF02630">
    <property type="entry name" value="SCO1-SenC"/>
    <property type="match status" value="1"/>
</dbReference>
<feature type="binding site" evidence="2">
    <location>
        <position position="167"/>
    </location>
    <ligand>
        <name>Cu cation</name>
        <dbReference type="ChEBI" id="CHEBI:23378"/>
    </ligand>
</feature>
<dbReference type="SUPFAM" id="SSF52833">
    <property type="entry name" value="Thioredoxin-like"/>
    <property type="match status" value="1"/>
</dbReference>
<dbReference type="GO" id="GO:0046872">
    <property type="term" value="F:metal ion binding"/>
    <property type="evidence" value="ECO:0007669"/>
    <property type="project" value="UniProtKB-KW"/>
</dbReference>
<name>A0A1S7LEI3_MAGMO</name>
<organism evidence="4">
    <name type="scientific">Magnetococcus massalia (strain MO-1)</name>
    <dbReference type="NCBI Taxonomy" id="451514"/>
    <lineage>
        <taxon>Bacteria</taxon>
        <taxon>Pseudomonadati</taxon>
        <taxon>Pseudomonadota</taxon>
        <taxon>Magnetococcia</taxon>
        <taxon>Magnetococcales</taxon>
        <taxon>Magnetococcaceae</taxon>
        <taxon>Magnetococcus</taxon>
    </lineage>
</organism>
<feature type="binding site" evidence="2">
    <location>
        <position position="74"/>
    </location>
    <ligand>
        <name>Cu cation</name>
        <dbReference type="ChEBI" id="CHEBI:23378"/>
    </ligand>
</feature>
<dbReference type="CDD" id="cd02968">
    <property type="entry name" value="SCO"/>
    <property type="match status" value="1"/>
</dbReference>
<keyword evidence="2" id="KW-0186">Copper</keyword>
<evidence type="ECO:0000313" key="4">
    <source>
        <dbReference type="EMBL" id="CRH04371.1"/>
    </source>
</evidence>
<accession>A0A1S7LEI3</accession>
<dbReference type="EMBL" id="LO017727">
    <property type="protein sequence ID" value="CRH04371.1"/>
    <property type="molecule type" value="Genomic_DNA"/>
</dbReference>
<gene>
    <name evidence="4" type="ORF">MAGMO_0157</name>
</gene>
<evidence type="ECO:0000256" key="2">
    <source>
        <dbReference type="PIRSR" id="PIRSR603782-1"/>
    </source>
</evidence>
<comment type="similarity">
    <text evidence="1">Belongs to the SCO1/2 family.</text>
</comment>
<dbReference type="Gene3D" id="3.40.30.10">
    <property type="entry name" value="Glutaredoxin"/>
    <property type="match status" value="1"/>
</dbReference>
<dbReference type="PANTHER" id="PTHR12151">
    <property type="entry name" value="ELECTRON TRANSPORT PROTIN SCO1/SENC FAMILY MEMBER"/>
    <property type="match status" value="1"/>
</dbReference>
<keyword evidence="3" id="KW-1015">Disulfide bond</keyword>
<dbReference type="InterPro" id="IPR036249">
    <property type="entry name" value="Thioredoxin-like_sf"/>
</dbReference>
<reference evidence="4" key="1">
    <citation type="submission" date="2015-04" db="EMBL/GenBank/DDBJ databases">
        <authorList>
            <person name="Syromyatnikov M.Y."/>
            <person name="Popov V.N."/>
        </authorList>
    </citation>
    <scope>NUCLEOTIDE SEQUENCE</scope>
    <source>
        <strain evidence="4">MO-1</strain>
    </source>
</reference>
<proteinExistence type="inferred from homology"/>
<evidence type="ECO:0008006" key="5">
    <source>
        <dbReference type="Google" id="ProtNLM"/>
    </source>
</evidence>
<protein>
    <recommendedName>
        <fullName evidence="5">Electron transport protein SCO1/SenC</fullName>
    </recommendedName>
</protein>
<dbReference type="AlphaFoldDB" id="A0A1S7LEI3"/>
<dbReference type="PANTHER" id="PTHR12151:SF25">
    <property type="entry name" value="LINALOOL DEHYDRATASE_ISOMERASE DOMAIN-CONTAINING PROTEIN"/>
    <property type="match status" value="1"/>
</dbReference>